<dbReference type="InterPro" id="IPR050465">
    <property type="entry name" value="UPF0194_transport"/>
</dbReference>
<keyword evidence="5" id="KW-1185">Reference proteome</keyword>
<comment type="subcellular location">
    <subcellularLocation>
        <location evidence="1">Cell envelope</location>
    </subcellularLocation>
</comment>
<feature type="coiled-coil region" evidence="3">
    <location>
        <begin position="151"/>
        <end position="178"/>
    </location>
</feature>
<dbReference type="PANTHER" id="PTHR32347:SF27">
    <property type="entry name" value="RND EFFLUX PUMP MEMBRANE FUSION PROTEIN BARREL-SANDWICH DOMAIN-CONTAINING PROTEIN"/>
    <property type="match status" value="1"/>
</dbReference>
<dbReference type="Gene3D" id="2.40.30.170">
    <property type="match status" value="1"/>
</dbReference>
<dbReference type="GO" id="GO:0030313">
    <property type="term" value="C:cell envelope"/>
    <property type="evidence" value="ECO:0007669"/>
    <property type="project" value="UniProtKB-SubCell"/>
</dbReference>
<dbReference type="EMBL" id="MLAW01000065">
    <property type="protein sequence ID" value="OJJ16235.1"/>
    <property type="molecule type" value="Genomic_DNA"/>
</dbReference>
<sequence>MHASPLSKPLRCLSLGLLVAMLGSIAGCKFEWPVTHSEPEAIETPVKPSRLVVLGRLEPASTAIALSAPLALEHDRVAELHVRAGDTVAADQIVAVLDSHTRLQHQVARARTEVTLAQQQLARVQAGNQKSQIAAQKAVVVQLQAKLTGEMTTQAATLERLEAQLDNARTEFERFEQLYIDGAVSASARDTKALTLDSAQAMVLEAEAAQVRDRQTLQAQIKTAQATLEQLQEVRPEDVAVAQAEVDAAVEALALAETDLEQARVRAPFAGQVLEVHVYPGERADGAGIVELGQTEEMVIVAEVDETDIRQVQLGQMATGVAAALEDPIQGMVTHIGRAVRKQSVFSDQPGSNLDSRVIEVRIALDSEASQRVSGLTNLQVETAIQLN</sequence>
<gene>
    <name evidence="4" type="ORF">BI308_23665</name>
</gene>
<accession>A0A1L9QK88</accession>
<feature type="coiled-coil region" evidence="3">
    <location>
        <begin position="214"/>
        <end position="266"/>
    </location>
</feature>
<dbReference type="STRING" id="1925591.BI308_23665"/>
<name>A0A1L9QK88_9CYAN</name>
<evidence type="ECO:0008006" key="6">
    <source>
        <dbReference type="Google" id="ProtNLM"/>
    </source>
</evidence>
<keyword evidence="2 3" id="KW-0175">Coiled coil</keyword>
<reference evidence="4" key="1">
    <citation type="submission" date="2016-10" db="EMBL/GenBank/DDBJ databases">
        <title>CRISPR-Cas defence system in Roseofilum reptotaenium: evidence of a bacteriophage-cyanobacterium arms race in the coral black band disease.</title>
        <authorList>
            <person name="Buerger P."/>
            <person name="Wood-Charlson E.M."/>
            <person name="Weynberg K.D."/>
            <person name="Willis B."/>
            <person name="Van Oppen M.J."/>
        </authorList>
    </citation>
    <scope>NUCLEOTIDE SEQUENCE [LARGE SCALE GENOMIC DNA]</scope>
    <source>
        <strain evidence="4">AO1-A</strain>
    </source>
</reference>
<dbReference type="PANTHER" id="PTHR32347">
    <property type="entry name" value="EFFLUX SYSTEM COMPONENT YKNX-RELATED"/>
    <property type="match status" value="1"/>
</dbReference>
<dbReference type="InterPro" id="IPR014315">
    <property type="entry name" value="ABC_heterocyst_DevB"/>
</dbReference>
<evidence type="ECO:0000313" key="4">
    <source>
        <dbReference type="EMBL" id="OJJ16235.1"/>
    </source>
</evidence>
<evidence type="ECO:0000256" key="1">
    <source>
        <dbReference type="ARBA" id="ARBA00004196"/>
    </source>
</evidence>
<dbReference type="Proteomes" id="UP000183940">
    <property type="component" value="Unassembled WGS sequence"/>
</dbReference>
<evidence type="ECO:0000256" key="2">
    <source>
        <dbReference type="ARBA" id="ARBA00023054"/>
    </source>
</evidence>
<dbReference type="SUPFAM" id="SSF111369">
    <property type="entry name" value="HlyD-like secretion proteins"/>
    <property type="match status" value="1"/>
</dbReference>
<organism evidence="4 5">
    <name type="scientific">Roseofilum reptotaenium AO1-A</name>
    <dbReference type="NCBI Taxonomy" id="1925591"/>
    <lineage>
        <taxon>Bacteria</taxon>
        <taxon>Bacillati</taxon>
        <taxon>Cyanobacteriota</taxon>
        <taxon>Cyanophyceae</taxon>
        <taxon>Desertifilales</taxon>
        <taxon>Desertifilaceae</taxon>
        <taxon>Roseofilum</taxon>
    </lineage>
</organism>
<dbReference type="NCBIfam" id="TIGR02971">
    <property type="entry name" value="heterocyst_DevB"/>
    <property type="match status" value="1"/>
</dbReference>
<comment type="caution">
    <text evidence="4">The sequence shown here is derived from an EMBL/GenBank/DDBJ whole genome shotgun (WGS) entry which is preliminary data.</text>
</comment>
<evidence type="ECO:0000313" key="5">
    <source>
        <dbReference type="Proteomes" id="UP000183940"/>
    </source>
</evidence>
<evidence type="ECO:0000256" key="3">
    <source>
        <dbReference type="SAM" id="Coils"/>
    </source>
</evidence>
<proteinExistence type="predicted"/>
<protein>
    <recommendedName>
        <fullName evidence="6">Membrane fusion protein biotin-lipoyl like domain-containing protein</fullName>
    </recommendedName>
</protein>
<dbReference type="AlphaFoldDB" id="A0A1L9QK88"/>